<gene>
    <name evidence="2" type="ORF">O9U_08330</name>
</gene>
<accession>S6EWV1</accession>
<dbReference type="EMBL" id="CBLU010000006">
    <property type="protein sequence ID" value="CDG03878.1"/>
    <property type="molecule type" value="Genomic_DNA"/>
</dbReference>
<evidence type="ECO:0000313" key="3">
    <source>
        <dbReference type="Proteomes" id="UP000015361"/>
    </source>
</evidence>
<protein>
    <submittedName>
        <fullName evidence="2">Uncharacterized protein</fullName>
    </submittedName>
</protein>
<dbReference type="AlphaFoldDB" id="S6EWV1"/>
<evidence type="ECO:0000313" key="2">
    <source>
        <dbReference type="EMBL" id="CDG03878.1"/>
    </source>
</evidence>
<name>S6EWV1_LACLL</name>
<reference evidence="2 3" key="1">
    <citation type="journal article" date="2013" name="Appl. Environ. Microbiol.">
        <title>The Carbohydrate Metabolism Signature of Lactococcus lactis Strain A12 Reveals Its Sourdough Ecosystem Origin.</title>
        <authorList>
            <person name="Passerini D."/>
            <person name="Coddeville M."/>
            <person name="Le Bourgeois P."/>
            <person name="Loubiere P."/>
            <person name="Ritzenthaler P."/>
            <person name="Fontagne-Faucher C."/>
            <person name="Daveran-Mingot M.L."/>
            <person name="Cocaign-Bousquet M."/>
        </authorList>
    </citation>
    <scope>NUCLEOTIDE SEQUENCE [LARGE SCALE GENOMIC DNA]</scope>
    <source>
        <strain evidence="2 3">A12</strain>
    </source>
</reference>
<sequence length="20" mass="2226">MEILNHPASPCGKNPPNFCR</sequence>
<dbReference type="Proteomes" id="UP000015361">
    <property type="component" value="Unassembled WGS sequence"/>
</dbReference>
<comment type="caution">
    <text evidence="2">The sequence shown here is derived from an EMBL/GenBank/DDBJ whole genome shotgun (WGS) entry which is preliminary data.</text>
</comment>
<organism evidence="2 3">
    <name type="scientific">Lactococcus lactis subsp. lactis A12</name>
    <dbReference type="NCBI Taxonomy" id="1137134"/>
    <lineage>
        <taxon>Bacteria</taxon>
        <taxon>Bacillati</taxon>
        <taxon>Bacillota</taxon>
        <taxon>Bacilli</taxon>
        <taxon>Lactobacillales</taxon>
        <taxon>Streptococcaceae</taxon>
        <taxon>Lactococcus</taxon>
    </lineage>
</organism>
<proteinExistence type="predicted"/>
<feature type="region of interest" description="Disordered" evidence="1">
    <location>
        <begin position="1"/>
        <end position="20"/>
    </location>
</feature>
<evidence type="ECO:0000256" key="1">
    <source>
        <dbReference type="SAM" id="MobiDB-lite"/>
    </source>
</evidence>